<name>A0A2M9G173_9PROT</name>
<dbReference type="PANTHER" id="PTHR42722">
    <property type="entry name" value="LEUCINE DEHYDROGENASE"/>
    <property type="match status" value="1"/>
</dbReference>
<dbReference type="InterPro" id="IPR006097">
    <property type="entry name" value="Glu/Leu/Phe/Val/Trp_DH_dimer"/>
</dbReference>
<dbReference type="AlphaFoldDB" id="A0A2M9G173"/>
<evidence type="ECO:0000256" key="6">
    <source>
        <dbReference type="RuleBase" id="RU004417"/>
    </source>
</evidence>
<dbReference type="SMART" id="SM00839">
    <property type="entry name" value="ELFV_dehydrog"/>
    <property type="match status" value="1"/>
</dbReference>
<feature type="active site" description="Proton donor/acceptor" evidence="4">
    <location>
        <position position="80"/>
    </location>
</feature>
<dbReference type="GO" id="GO:0016639">
    <property type="term" value="F:oxidoreductase activity, acting on the CH-NH2 group of donors, NAD or NADP as acceptor"/>
    <property type="evidence" value="ECO:0007669"/>
    <property type="project" value="InterPro"/>
</dbReference>
<dbReference type="InterPro" id="IPR046346">
    <property type="entry name" value="Aminoacid_DH-like_N_sf"/>
</dbReference>
<reference evidence="8 9" key="1">
    <citation type="submission" date="2017-11" db="EMBL/GenBank/DDBJ databases">
        <title>Draft genome sequence of Rhizobiales bacterium SY3-13.</title>
        <authorList>
            <person name="Sun C."/>
        </authorList>
    </citation>
    <scope>NUCLEOTIDE SEQUENCE [LARGE SCALE GENOMIC DNA]</scope>
    <source>
        <strain evidence="8 9">SY3-13</strain>
    </source>
</reference>
<gene>
    <name evidence="8" type="ORF">CVT23_10330</name>
</gene>
<dbReference type="EMBL" id="PHIG01000032">
    <property type="protein sequence ID" value="PJK29453.1"/>
    <property type="molecule type" value="Genomic_DNA"/>
</dbReference>
<sequence length="352" mass="37193">MSVFGSEHFDDHEEVVFCRDAETGLNAIIAVHDTTLGAGLGGCRFWPYASEDEAVADVLRLSRGMTYKAALAGTGRGGGKSVIIGDPAKLRSPGLFRAMGRFVEKLGGSYIIAEDVGTSPDDMAHVRETTRHVAGLAGLSGDPSPATAHGVFVGIRAALKHCRGNDSLAGVRVAVQGLGHVGWDLCRQLHEAGAKLLVADIRDGVCERATKAFGAEAVAADRIHAVEADVFAPCALGAGLNDRTIPVLKARIVAGSANNQLAEDRHGDMLAERGVLYAPDYVINAGGVINITHEGPDYDRETAMRHVATIGDTLADLFARAEAEDVATHRMADRMAREIISKAREKARLLAA</sequence>
<dbReference type="Pfam" id="PF02812">
    <property type="entry name" value="ELFV_dehydrog_N"/>
    <property type="match status" value="1"/>
</dbReference>
<evidence type="ECO:0000256" key="5">
    <source>
        <dbReference type="PIRSR" id="PIRSR000188-2"/>
    </source>
</evidence>
<comment type="similarity">
    <text evidence="1 6">Belongs to the Glu/Leu/Phe/Val dehydrogenases family.</text>
</comment>
<evidence type="ECO:0000313" key="9">
    <source>
        <dbReference type="Proteomes" id="UP000229498"/>
    </source>
</evidence>
<accession>A0A2M9G173</accession>
<dbReference type="InterPro" id="IPR016211">
    <property type="entry name" value="Glu/Phe/Leu/Val/Trp_DH_bac/arc"/>
</dbReference>
<dbReference type="Gene3D" id="3.40.50.720">
    <property type="entry name" value="NAD(P)-binding Rossmann-like Domain"/>
    <property type="match status" value="1"/>
</dbReference>
<keyword evidence="9" id="KW-1185">Reference proteome</keyword>
<dbReference type="InterPro" id="IPR006095">
    <property type="entry name" value="Glu/Leu/Phe/Val/Trp_DH"/>
</dbReference>
<dbReference type="RefSeq" id="WP_109793477.1">
    <property type="nucleotide sequence ID" value="NZ_PHIG01000032.1"/>
</dbReference>
<dbReference type="SUPFAM" id="SSF51735">
    <property type="entry name" value="NAD(P)-binding Rossmann-fold domains"/>
    <property type="match status" value="1"/>
</dbReference>
<feature type="domain" description="Glutamate/phenylalanine/leucine/valine/L-tryptophan dehydrogenase C-terminal" evidence="7">
    <location>
        <begin position="141"/>
        <end position="348"/>
    </location>
</feature>
<dbReference type="CDD" id="cd01075">
    <property type="entry name" value="NAD_bind_Leu_Phe_Val_DH"/>
    <property type="match status" value="1"/>
</dbReference>
<evidence type="ECO:0000256" key="2">
    <source>
        <dbReference type="ARBA" id="ARBA00023002"/>
    </source>
</evidence>
<dbReference type="GO" id="GO:0000166">
    <property type="term" value="F:nucleotide binding"/>
    <property type="evidence" value="ECO:0007669"/>
    <property type="project" value="UniProtKB-KW"/>
</dbReference>
<evidence type="ECO:0000313" key="8">
    <source>
        <dbReference type="EMBL" id="PJK29453.1"/>
    </source>
</evidence>
<keyword evidence="3 5" id="KW-0520">NAD</keyword>
<dbReference type="Proteomes" id="UP000229498">
    <property type="component" value="Unassembled WGS sequence"/>
</dbReference>
<dbReference type="OrthoDB" id="9803297at2"/>
<comment type="caution">
    <text evidence="8">The sequence shown here is derived from an EMBL/GenBank/DDBJ whole genome shotgun (WGS) entry which is preliminary data.</text>
</comment>
<proteinExistence type="inferred from homology"/>
<evidence type="ECO:0000256" key="1">
    <source>
        <dbReference type="ARBA" id="ARBA00006382"/>
    </source>
</evidence>
<evidence type="ECO:0000256" key="4">
    <source>
        <dbReference type="PIRSR" id="PIRSR000188-1"/>
    </source>
</evidence>
<dbReference type="Pfam" id="PF00208">
    <property type="entry name" value="ELFV_dehydrog"/>
    <property type="match status" value="2"/>
</dbReference>
<dbReference type="PANTHER" id="PTHR42722:SF1">
    <property type="entry name" value="VALINE DEHYDROGENASE"/>
    <property type="match status" value="1"/>
</dbReference>
<protein>
    <submittedName>
        <fullName evidence="8">Amino acid dehydrogenase</fullName>
    </submittedName>
</protein>
<dbReference type="GO" id="GO:0006520">
    <property type="term" value="P:amino acid metabolic process"/>
    <property type="evidence" value="ECO:0007669"/>
    <property type="project" value="InterPro"/>
</dbReference>
<keyword evidence="5" id="KW-0547">Nucleotide-binding</keyword>
<dbReference type="InterPro" id="IPR036291">
    <property type="entry name" value="NAD(P)-bd_dom_sf"/>
</dbReference>
<dbReference type="InterPro" id="IPR006096">
    <property type="entry name" value="Glu/Leu/Phe/Val/Trp_DH_C"/>
</dbReference>
<dbReference type="SUPFAM" id="SSF53223">
    <property type="entry name" value="Aminoacid dehydrogenase-like, N-terminal domain"/>
    <property type="match status" value="1"/>
</dbReference>
<keyword evidence="2 6" id="KW-0560">Oxidoreductase</keyword>
<dbReference type="FunFam" id="3.40.50.10860:FF:000010">
    <property type="entry name" value="Leucine dehydrogenase"/>
    <property type="match status" value="1"/>
</dbReference>
<organism evidence="8 9">
    <name type="scientific">Minwuia thermotolerans</name>
    <dbReference type="NCBI Taxonomy" id="2056226"/>
    <lineage>
        <taxon>Bacteria</taxon>
        <taxon>Pseudomonadati</taxon>
        <taxon>Pseudomonadota</taxon>
        <taxon>Alphaproteobacteria</taxon>
        <taxon>Minwuiales</taxon>
        <taxon>Minwuiaceae</taxon>
        <taxon>Minwuia</taxon>
    </lineage>
</organism>
<evidence type="ECO:0000259" key="7">
    <source>
        <dbReference type="SMART" id="SM00839"/>
    </source>
</evidence>
<dbReference type="Gene3D" id="3.40.50.10860">
    <property type="entry name" value="Leucine Dehydrogenase, chain A, domain 1"/>
    <property type="match status" value="1"/>
</dbReference>
<dbReference type="PIRSF" id="PIRSF000188">
    <property type="entry name" value="Phe_leu_dh"/>
    <property type="match status" value="1"/>
</dbReference>
<dbReference type="PRINTS" id="PR00082">
    <property type="entry name" value="GLFDHDRGNASE"/>
</dbReference>
<feature type="binding site" evidence="5">
    <location>
        <begin position="177"/>
        <end position="182"/>
    </location>
    <ligand>
        <name>NAD(+)</name>
        <dbReference type="ChEBI" id="CHEBI:57540"/>
    </ligand>
</feature>
<evidence type="ECO:0000256" key="3">
    <source>
        <dbReference type="ARBA" id="ARBA00023027"/>
    </source>
</evidence>